<dbReference type="Proteomes" id="UP000190744">
    <property type="component" value="Unassembled WGS sequence"/>
</dbReference>
<sequence length="183" mass="20826">MESYEEAFSYSRDNIINRLVDAIHKLEEFPYLFNEVAADIQLAASLLEANVKGNGKLEASRVGSNVPDCFETRCDRLRDAIYRQGSLLAGHSDLVAHTCITLDYLRIQVGRLTLRSQVNDSYAELMERYASLRVSNAETRQPLENEAEEDRLKAIEKNFDTLNQAFHNCSCKQCTKRRLIACS</sequence>
<name>A0A1S9RGI6_PENBI</name>
<proteinExistence type="predicted"/>
<protein>
    <submittedName>
        <fullName evidence="1">Uncharacterized protein</fullName>
    </submittedName>
</protein>
<accession>A0A1S9RGI6</accession>
<dbReference type="AlphaFoldDB" id="A0A1S9RGI6"/>
<comment type="caution">
    <text evidence="1">The sequence shown here is derived from an EMBL/GenBank/DDBJ whole genome shotgun (WGS) entry which is preliminary data.</text>
</comment>
<evidence type="ECO:0000313" key="1">
    <source>
        <dbReference type="EMBL" id="OOQ84390.1"/>
    </source>
</evidence>
<reference evidence="2" key="1">
    <citation type="submission" date="2015-09" db="EMBL/GenBank/DDBJ databases">
        <authorList>
            <person name="Fill T.P."/>
            <person name="Baretta J.F."/>
            <person name="de Almeida L.G."/>
            <person name="Rocha M."/>
            <person name="de Souza D.H."/>
            <person name="Malavazi I."/>
            <person name="Cerdeira L.T."/>
            <person name="Hong H."/>
            <person name="Samborskyy M."/>
            <person name="de Vasconcelos A.T."/>
            <person name="Leadlay P."/>
            <person name="Rodrigues-Filho E."/>
        </authorList>
    </citation>
    <scope>NUCLEOTIDE SEQUENCE [LARGE SCALE GENOMIC DNA]</scope>
    <source>
        <strain evidence="2">LaBioMMi 136</strain>
    </source>
</reference>
<evidence type="ECO:0000313" key="2">
    <source>
        <dbReference type="Proteomes" id="UP000190744"/>
    </source>
</evidence>
<gene>
    <name evidence="1" type="ORF">PEBR_30737</name>
</gene>
<organism evidence="1 2">
    <name type="scientific">Penicillium brasilianum</name>
    <dbReference type="NCBI Taxonomy" id="104259"/>
    <lineage>
        <taxon>Eukaryota</taxon>
        <taxon>Fungi</taxon>
        <taxon>Dikarya</taxon>
        <taxon>Ascomycota</taxon>
        <taxon>Pezizomycotina</taxon>
        <taxon>Eurotiomycetes</taxon>
        <taxon>Eurotiomycetidae</taxon>
        <taxon>Eurotiales</taxon>
        <taxon>Aspergillaceae</taxon>
        <taxon>Penicillium</taxon>
    </lineage>
</organism>
<dbReference type="EMBL" id="LJBN01000182">
    <property type="protein sequence ID" value="OOQ84390.1"/>
    <property type="molecule type" value="Genomic_DNA"/>
</dbReference>